<evidence type="ECO:0000313" key="7">
    <source>
        <dbReference type="EMBL" id="CAF4161314.1"/>
    </source>
</evidence>
<feature type="transmembrane region" description="Helical" evidence="2">
    <location>
        <begin position="12"/>
        <end position="34"/>
    </location>
</feature>
<organism evidence="5 8">
    <name type="scientific">Didymodactylos carnosus</name>
    <dbReference type="NCBI Taxonomy" id="1234261"/>
    <lineage>
        <taxon>Eukaryota</taxon>
        <taxon>Metazoa</taxon>
        <taxon>Spiralia</taxon>
        <taxon>Gnathifera</taxon>
        <taxon>Rotifera</taxon>
        <taxon>Eurotatoria</taxon>
        <taxon>Bdelloidea</taxon>
        <taxon>Philodinida</taxon>
        <taxon>Philodinidae</taxon>
        <taxon>Didymodactylos</taxon>
    </lineage>
</organism>
<feature type="compositionally biased region" description="Polar residues" evidence="1">
    <location>
        <begin position="271"/>
        <end position="290"/>
    </location>
</feature>
<protein>
    <recommendedName>
        <fullName evidence="3">Death domain-containing protein</fullName>
    </recommendedName>
</protein>
<comment type="caution">
    <text evidence="5">The sequence shown here is derived from an EMBL/GenBank/DDBJ whole genome shotgun (WGS) entry which is preliminary data.</text>
</comment>
<gene>
    <name evidence="5" type="ORF">GPM918_LOCUS29330</name>
    <name evidence="4" type="ORF">OVA965_LOCUS14890</name>
    <name evidence="7" type="ORF">SRO942_LOCUS29899</name>
    <name evidence="6" type="ORF">TMI583_LOCUS14894</name>
</gene>
<evidence type="ECO:0000256" key="2">
    <source>
        <dbReference type="SAM" id="Phobius"/>
    </source>
</evidence>
<reference evidence="5" key="1">
    <citation type="submission" date="2021-02" db="EMBL/GenBank/DDBJ databases">
        <authorList>
            <person name="Nowell W R."/>
        </authorList>
    </citation>
    <scope>NUCLEOTIDE SEQUENCE</scope>
</reference>
<feature type="region of interest" description="Disordered" evidence="1">
    <location>
        <begin position="192"/>
        <end position="227"/>
    </location>
</feature>
<evidence type="ECO:0000313" key="8">
    <source>
        <dbReference type="Proteomes" id="UP000663829"/>
    </source>
</evidence>
<feature type="domain" description="Death" evidence="3">
    <location>
        <begin position="403"/>
        <end position="475"/>
    </location>
</feature>
<evidence type="ECO:0000313" key="6">
    <source>
        <dbReference type="EMBL" id="CAF3776896.1"/>
    </source>
</evidence>
<dbReference type="Proteomes" id="UP000681722">
    <property type="component" value="Unassembled WGS sequence"/>
</dbReference>
<dbReference type="AlphaFoldDB" id="A0A815F2K0"/>
<dbReference type="PROSITE" id="PS50017">
    <property type="entry name" value="DEATH_DOMAIN"/>
    <property type="match status" value="1"/>
</dbReference>
<evidence type="ECO:0000313" key="4">
    <source>
        <dbReference type="EMBL" id="CAF1007879.1"/>
    </source>
</evidence>
<dbReference type="Proteomes" id="UP000677228">
    <property type="component" value="Unassembled WGS sequence"/>
</dbReference>
<keyword evidence="2" id="KW-1133">Transmembrane helix</keyword>
<dbReference type="Proteomes" id="UP000682733">
    <property type="component" value="Unassembled WGS sequence"/>
</dbReference>
<dbReference type="CDD" id="cd01670">
    <property type="entry name" value="Death"/>
    <property type="match status" value="1"/>
</dbReference>
<evidence type="ECO:0000259" key="3">
    <source>
        <dbReference type="PROSITE" id="PS50017"/>
    </source>
</evidence>
<dbReference type="InterPro" id="IPR011029">
    <property type="entry name" value="DEATH-like_dom_sf"/>
</dbReference>
<dbReference type="EMBL" id="CAJNOQ010013266">
    <property type="protein sequence ID" value="CAF1317975.1"/>
    <property type="molecule type" value="Genomic_DNA"/>
</dbReference>
<keyword evidence="2" id="KW-0812">Transmembrane</keyword>
<evidence type="ECO:0000256" key="1">
    <source>
        <dbReference type="SAM" id="MobiDB-lite"/>
    </source>
</evidence>
<dbReference type="EMBL" id="CAJNOK010006574">
    <property type="protein sequence ID" value="CAF1007879.1"/>
    <property type="molecule type" value="Genomic_DNA"/>
</dbReference>
<keyword evidence="2" id="KW-0472">Membrane</keyword>
<keyword evidence="8" id="KW-1185">Reference proteome</keyword>
<sequence>MAPWHDTVSKHASLFLSPLTCILSHLLWSTSIYFNFYNSSVLAPKTDTYFTTDDNENTTTSSYKVNINVEIPDSERDDDSGVGSDDGNDFIEDDVGDDISEDRKEQQHPEDVNTMVVSKIPEITSHNLNFIHELPFGEQEIKRSFPPLQNITVKWDDQQPFESTSFSESSKFLLPDKSNLDRKQSHHIISASSNHLTISPSSSKVQLSEETSEISNNTPPEDLPKSLNIETTSTRNLNASQPEHNEEKKSNVTVHISANGASLIPDPDELQVNSAPPLSSGDTENPILPQQNISLNSHGLLQPFSSITNEQVQPSSTFRPVSPTNNHRDNTVSSHIFPTPGSMHDFAWLMLSNYGPACYTNGSTVTRQQPVDEREPVINRPMVDTELNQLGPMLDCTGDKPYRMAKELELSDINISSIKNHVESISNYAKLPLTMTEVLLCWQQKLASKATCHKLFYALIKVDEVEVARRLRDMVEKQLSC</sequence>
<dbReference type="InterPro" id="IPR000488">
    <property type="entry name" value="Death_dom"/>
</dbReference>
<dbReference type="SUPFAM" id="SSF47986">
    <property type="entry name" value="DEATH domain"/>
    <property type="match status" value="1"/>
</dbReference>
<feature type="region of interest" description="Disordered" evidence="1">
    <location>
        <begin position="69"/>
        <end position="111"/>
    </location>
</feature>
<feature type="compositionally biased region" description="Polar residues" evidence="1">
    <location>
        <begin position="192"/>
        <end position="219"/>
    </location>
</feature>
<proteinExistence type="predicted"/>
<dbReference type="EMBL" id="CAJOBC010046135">
    <property type="protein sequence ID" value="CAF4161314.1"/>
    <property type="molecule type" value="Genomic_DNA"/>
</dbReference>
<accession>A0A815F2K0</accession>
<dbReference type="Gene3D" id="1.10.533.10">
    <property type="entry name" value="Death Domain, Fas"/>
    <property type="match status" value="1"/>
</dbReference>
<feature type="compositionally biased region" description="Acidic residues" evidence="1">
    <location>
        <begin position="75"/>
        <end position="100"/>
    </location>
</feature>
<dbReference type="EMBL" id="CAJOBA010006583">
    <property type="protein sequence ID" value="CAF3776896.1"/>
    <property type="molecule type" value="Genomic_DNA"/>
</dbReference>
<name>A0A815F2K0_9BILA</name>
<feature type="region of interest" description="Disordered" evidence="1">
    <location>
        <begin position="261"/>
        <end position="290"/>
    </location>
</feature>
<feature type="compositionally biased region" description="Basic and acidic residues" evidence="1">
    <location>
        <begin position="101"/>
        <end position="111"/>
    </location>
</feature>
<dbReference type="Proteomes" id="UP000663829">
    <property type="component" value="Unassembled WGS sequence"/>
</dbReference>
<dbReference type="GO" id="GO:0007165">
    <property type="term" value="P:signal transduction"/>
    <property type="evidence" value="ECO:0007669"/>
    <property type="project" value="InterPro"/>
</dbReference>
<feature type="region of interest" description="Disordered" evidence="1">
    <location>
        <begin position="307"/>
        <end position="333"/>
    </location>
</feature>
<evidence type="ECO:0000313" key="5">
    <source>
        <dbReference type="EMBL" id="CAF1317975.1"/>
    </source>
</evidence>